<dbReference type="InterPro" id="IPR026444">
    <property type="entry name" value="Secre_tail"/>
</dbReference>
<dbReference type="Proteomes" id="UP000184516">
    <property type="component" value="Unassembled WGS sequence"/>
</dbReference>
<organism evidence="5 6">
    <name type="scientific">Flavobacterium fluvii</name>
    <dbReference type="NCBI Taxonomy" id="468056"/>
    <lineage>
        <taxon>Bacteria</taxon>
        <taxon>Pseudomonadati</taxon>
        <taxon>Bacteroidota</taxon>
        <taxon>Flavobacteriia</taxon>
        <taxon>Flavobacteriales</taxon>
        <taxon>Flavobacteriaceae</taxon>
        <taxon>Flavobacterium</taxon>
    </lineage>
</organism>
<dbReference type="Gene3D" id="3.20.20.80">
    <property type="entry name" value="Glycosidases"/>
    <property type="match status" value="1"/>
</dbReference>
<dbReference type="STRING" id="468056.SAMN05443549_101933"/>
<evidence type="ECO:0000256" key="1">
    <source>
        <dbReference type="ARBA" id="ARBA00008061"/>
    </source>
</evidence>
<dbReference type="GO" id="GO:0005975">
    <property type="term" value="P:carbohydrate metabolic process"/>
    <property type="evidence" value="ECO:0007669"/>
    <property type="project" value="InterPro"/>
</dbReference>
<dbReference type="InterPro" id="IPR006047">
    <property type="entry name" value="GH13_cat_dom"/>
</dbReference>
<reference evidence="6" key="1">
    <citation type="submission" date="2016-11" db="EMBL/GenBank/DDBJ databases">
        <authorList>
            <person name="Varghese N."/>
            <person name="Submissions S."/>
        </authorList>
    </citation>
    <scope>NUCLEOTIDE SEQUENCE [LARGE SCALE GENOMIC DNA]</scope>
    <source>
        <strain evidence="6">DSM 19978</strain>
    </source>
</reference>
<dbReference type="NCBIfam" id="TIGR04183">
    <property type="entry name" value="Por_Secre_tail"/>
    <property type="match status" value="1"/>
</dbReference>
<dbReference type="InterPro" id="IPR013783">
    <property type="entry name" value="Ig-like_fold"/>
</dbReference>
<dbReference type="Pfam" id="PF18962">
    <property type="entry name" value="Por_Secre_tail"/>
    <property type="match status" value="1"/>
</dbReference>
<evidence type="ECO:0000259" key="4">
    <source>
        <dbReference type="SMART" id="SM00642"/>
    </source>
</evidence>
<sequence>MKKITLLFLFFLSIKAFAQQQTVTYTVSPASFEETTAITITINGNSVNEATWGVVGNALYMWAWAFDLNDTTQKGTPLNGTWNASDEASRFTYNSISDTYTKTITPTTYYNTTGIGKIGFLIKAKDGTGDKKSQDILVEVGLLSVNLTTPLQNSTNIVASGGSLNIAANNTNGVASYNLKANGVSINTNPSTSSYAYSHTNITTNQNYELEVTQGPTTIIKKFSAIVNPGTVSQAMPAGLVDGINYNSGDATKATLVLDAPLKDFVYVAGSFNNWLPTTTYAMKKDNVSGKFWLELTGLVSGTNYTYQYWVVDETPIANTPSVVKTADPYSTLVLNEEDTSIPVGNYPNLPAYPAGQEREVTVLLTGQTPYAWSTSTTNFVKPEKDKLVVYEVLVRDFDANRSYQNLIDRIDYFKNLKINAIELMPVMEFDGNESWGYNTSFHMALDKAYGTSAKLKEFVDLCHQNGIAVILDVALNHAFGRNPMDRMWMDDPDGDGWGGPSSENPYFNMSARHSYSVGNDFNHQQPRTKNYVKRVIKQWIEEYKIDGFRWDLTKGFTQNCPYTGSSSVQDNCTNIYQQDRVDVLKEYADYSWSLDPTHYAIFEHLGNDNEEQQWANYRIAETPSKGVMMWGKMTDRYNELSMGQSGDKNIERMGYDSRGFTGKRLMGYAESHDEERLMYKNLQYGQSSNPAHDVKNLNVALSRMSAIGAVSLLVPGPKMIWHFGELGWEKSIWTCNNGTVNTDYDGGVPSGDCKLDTKPQPQWTNNWLGDVNRNKIYFDWAKMIALKTTEPIFNATITANSGFDIQSGTYTPRLFIWDNSLPSTQLKNIVVLTNLDVTTQNVVPDFPYTGTWYNLMDNAPVQVTSTTATIAIEAGGFRIYGNKSSSLGTDKFEVNGEIYLYPNPTSDYFKLNTNSSKVEIYSITGQLVKSFNAKQSKENQFSISDLNKGIYVVKALNENSEVKVMKLLKQ</sequence>
<dbReference type="Gene3D" id="2.60.40.10">
    <property type="entry name" value="Immunoglobulins"/>
    <property type="match status" value="1"/>
</dbReference>
<proteinExistence type="inferred from homology"/>
<dbReference type="CDD" id="cd11350">
    <property type="entry name" value="AmyAc_4"/>
    <property type="match status" value="1"/>
</dbReference>
<feature type="domain" description="Glycosyl hydrolase family 13 catalytic" evidence="4">
    <location>
        <begin position="392"/>
        <end position="740"/>
    </location>
</feature>
<evidence type="ECO:0000256" key="3">
    <source>
        <dbReference type="SAM" id="SignalP"/>
    </source>
</evidence>
<feature type="chain" id="PRO_5013268418" evidence="3">
    <location>
        <begin position="19"/>
        <end position="971"/>
    </location>
</feature>
<evidence type="ECO:0000313" key="6">
    <source>
        <dbReference type="Proteomes" id="UP000184516"/>
    </source>
</evidence>
<dbReference type="SUPFAM" id="SSF51445">
    <property type="entry name" value="(Trans)glycosidases"/>
    <property type="match status" value="1"/>
</dbReference>
<dbReference type="SUPFAM" id="SSF81296">
    <property type="entry name" value="E set domains"/>
    <property type="match status" value="1"/>
</dbReference>
<feature type="signal peptide" evidence="3">
    <location>
        <begin position="1"/>
        <end position="18"/>
    </location>
</feature>
<evidence type="ECO:0000313" key="5">
    <source>
        <dbReference type="EMBL" id="SHF94761.1"/>
    </source>
</evidence>
<protein>
    <submittedName>
        <fullName evidence="5">Por secretion system C-terminal sorting domain-containing protein</fullName>
    </submittedName>
</protein>
<dbReference type="RefSeq" id="WP_073368243.1">
    <property type="nucleotide sequence ID" value="NZ_FQWB01000001.1"/>
</dbReference>
<keyword evidence="2 3" id="KW-0732">Signal</keyword>
<dbReference type="InterPro" id="IPR017853">
    <property type="entry name" value="GH"/>
</dbReference>
<name>A0A1M5FUB5_9FLAO</name>
<keyword evidence="6" id="KW-1185">Reference proteome</keyword>
<comment type="similarity">
    <text evidence="1">Belongs to the glycosyl hydrolase 13 family.</text>
</comment>
<dbReference type="PANTHER" id="PTHR43002">
    <property type="entry name" value="GLYCOGEN DEBRANCHING ENZYME"/>
    <property type="match status" value="1"/>
</dbReference>
<dbReference type="InterPro" id="IPR014756">
    <property type="entry name" value="Ig_E-set"/>
</dbReference>
<dbReference type="Pfam" id="PF00128">
    <property type="entry name" value="Alpha-amylase"/>
    <property type="match status" value="1"/>
</dbReference>
<gene>
    <name evidence="5" type="ORF">SAMN05443549_101933</name>
</gene>
<dbReference type="OrthoDB" id="9761875at2"/>
<dbReference type="EMBL" id="FQWB01000001">
    <property type="protein sequence ID" value="SHF94761.1"/>
    <property type="molecule type" value="Genomic_DNA"/>
</dbReference>
<accession>A0A1M5FUB5</accession>
<dbReference type="SMART" id="SM00642">
    <property type="entry name" value="Aamy"/>
    <property type="match status" value="1"/>
</dbReference>
<dbReference type="AlphaFoldDB" id="A0A1M5FUB5"/>
<evidence type="ECO:0000256" key="2">
    <source>
        <dbReference type="ARBA" id="ARBA00022729"/>
    </source>
</evidence>